<reference evidence="2" key="1">
    <citation type="submission" date="2020-03" db="EMBL/GenBank/DDBJ databases">
        <authorList>
            <person name="Weist P."/>
        </authorList>
    </citation>
    <scope>NUCLEOTIDE SEQUENCE</scope>
</reference>
<dbReference type="EMBL" id="CADEAL010000156">
    <property type="protein sequence ID" value="CAB1415439.1"/>
    <property type="molecule type" value="Genomic_DNA"/>
</dbReference>
<feature type="compositionally biased region" description="Low complexity" evidence="1">
    <location>
        <begin position="32"/>
        <end position="53"/>
    </location>
</feature>
<protein>
    <submittedName>
        <fullName evidence="2">Uncharacterized protein</fullName>
    </submittedName>
</protein>
<proteinExistence type="predicted"/>
<gene>
    <name evidence="2" type="ORF">PLEPLA_LOCUS3155</name>
</gene>
<accession>A0A9N7TNU7</accession>
<keyword evidence="3" id="KW-1185">Reference proteome</keyword>
<dbReference type="AlphaFoldDB" id="A0A9N7TNU7"/>
<organism evidence="2 3">
    <name type="scientific">Pleuronectes platessa</name>
    <name type="common">European plaice</name>
    <dbReference type="NCBI Taxonomy" id="8262"/>
    <lineage>
        <taxon>Eukaryota</taxon>
        <taxon>Metazoa</taxon>
        <taxon>Chordata</taxon>
        <taxon>Craniata</taxon>
        <taxon>Vertebrata</taxon>
        <taxon>Euteleostomi</taxon>
        <taxon>Actinopterygii</taxon>
        <taxon>Neopterygii</taxon>
        <taxon>Teleostei</taxon>
        <taxon>Neoteleostei</taxon>
        <taxon>Acanthomorphata</taxon>
        <taxon>Carangaria</taxon>
        <taxon>Pleuronectiformes</taxon>
        <taxon>Pleuronectoidei</taxon>
        <taxon>Pleuronectidae</taxon>
        <taxon>Pleuronectes</taxon>
    </lineage>
</organism>
<feature type="region of interest" description="Disordered" evidence="1">
    <location>
        <begin position="30"/>
        <end position="114"/>
    </location>
</feature>
<comment type="caution">
    <text evidence="2">The sequence shown here is derived from an EMBL/GenBank/DDBJ whole genome shotgun (WGS) entry which is preliminary data.</text>
</comment>
<evidence type="ECO:0000313" key="2">
    <source>
        <dbReference type="EMBL" id="CAB1415439.1"/>
    </source>
</evidence>
<sequence length="114" mass="12168">MHRQTADRPNTGAAPSVPLLAPHVWPWCATQSSCSPGSRSRSGSGSGSSSRSRQTCAFLHGHGQQAAEARDLRHQSAAPLRTFQCDSTPSSHSPHPPTYTQPPPPNSVRGKTLY</sequence>
<evidence type="ECO:0000256" key="1">
    <source>
        <dbReference type="SAM" id="MobiDB-lite"/>
    </source>
</evidence>
<evidence type="ECO:0000313" key="3">
    <source>
        <dbReference type="Proteomes" id="UP001153269"/>
    </source>
</evidence>
<dbReference type="Proteomes" id="UP001153269">
    <property type="component" value="Unassembled WGS sequence"/>
</dbReference>
<name>A0A9N7TNU7_PLEPL</name>
<feature type="compositionally biased region" description="Pro residues" evidence="1">
    <location>
        <begin position="94"/>
        <end position="106"/>
    </location>
</feature>